<dbReference type="EMBL" id="AOJG01000028">
    <property type="protein sequence ID" value="EMA59666.1"/>
    <property type="molecule type" value="Genomic_DNA"/>
</dbReference>
<dbReference type="InterPro" id="IPR006016">
    <property type="entry name" value="UspA"/>
</dbReference>
<protein>
    <recommendedName>
        <fullName evidence="1">UspA domain-containing protein</fullName>
    </recommendedName>
</protein>
<dbReference type="Proteomes" id="UP000011650">
    <property type="component" value="Unassembled WGS sequence"/>
</dbReference>
<evidence type="ECO:0000259" key="1">
    <source>
        <dbReference type="Pfam" id="PF00582"/>
    </source>
</evidence>
<dbReference type="OrthoDB" id="342236at2157"/>
<sequence length="154" mass="16851">MEHALVVINDTDAHRALLAESGQLAHDNGAKLTVLSWITPSEIDEAAKNLEVIEHTEGTSYSSPDSSSVAERFAKEFATDVFASLDDRIEFTPDGIVTEGDERAEKIIETAERLGCDHLFIVGRRRSPTGKALFGDFAQQVLLNFTGTVTLKMD</sequence>
<feature type="domain" description="UspA" evidence="1">
    <location>
        <begin position="2"/>
        <end position="149"/>
    </location>
</feature>
<evidence type="ECO:0000313" key="2">
    <source>
        <dbReference type="EMBL" id="EMA59666.1"/>
    </source>
</evidence>
<dbReference type="Pfam" id="PF00582">
    <property type="entry name" value="Usp"/>
    <property type="match status" value="1"/>
</dbReference>
<organism evidence="2 3">
    <name type="scientific">Halorubrum lipolyticum DSM 21995</name>
    <dbReference type="NCBI Taxonomy" id="1227482"/>
    <lineage>
        <taxon>Archaea</taxon>
        <taxon>Methanobacteriati</taxon>
        <taxon>Methanobacteriota</taxon>
        <taxon>Stenosarchaea group</taxon>
        <taxon>Halobacteria</taxon>
        <taxon>Halobacteriales</taxon>
        <taxon>Haloferacaceae</taxon>
        <taxon>Halorubrum</taxon>
    </lineage>
</organism>
<dbReference type="AlphaFoldDB" id="M0NPF9"/>
<dbReference type="RefSeq" id="WP_008006219.1">
    <property type="nucleotide sequence ID" value="NZ_AOJG01000028.1"/>
</dbReference>
<dbReference type="PATRIC" id="fig|1227482.3.peg.2036"/>
<reference evidence="2 3" key="1">
    <citation type="journal article" date="2014" name="PLoS Genet.">
        <title>Phylogenetically driven sequencing of extremely halophilic archaea reveals strategies for static and dynamic osmo-response.</title>
        <authorList>
            <person name="Becker E.A."/>
            <person name="Seitzer P.M."/>
            <person name="Tritt A."/>
            <person name="Larsen D."/>
            <person name="Krusor M."/>
            <person name="Yao A.I."/>
            <person name="Wu D."/>
            <person name="Madern D."/>
            <person name="Eisen J.A."/>
            <person name="Darling A.E."/>
            <person name="Facciotti M.T."/>
        </authorList>
    </citation>
    <scope>NUCLEOTIDE SEQUENCE [LARGE SCALE GENOMIC DNA]</scope>
    <source>
        <strain evidence="2 3">DSM 21995</strain>
    </source>
</reference>
<accession>M0NPF9</accession>
<proteinExistence type="predicted"/>
<comment type="caution">
    <text evidence="2">The sequence shown here is derived from an EMBL/GenBank/DDBJ whole genome shotgun (WGS) entry which is preliminary data.</text>
</comment>
<gene>
    <name evidence="2" type="ORF">C469_10101</name>
</gene>
<dbReference type="Gene3D" id="3.40.50.620">
    <property type="entry name" value="HUPs"/>
    <property type="match status" value="1"/>
</dbReference>
<keyword evidence="3" id="KW-1185">Reference proteome</keyword>
<dbReference type="InterPro" id="IPR014729">
    <property type="entry name" value="Rossmann-like_a/b/a_fold"/>
</dbReference>
<evidence type="ECO:0000313" key="3">
    <source>
        <dbReference type="Proteomes" id="UP000011650"/>
    </source>
</evidence>
<dbReference type="SUPFAM" id="SSF52402">
    <property type="entry name" value="Adenine nucleotide alpha hydrolases-like"/>
    <property type="match status" value="1"/>
</dbReference>
<name>M0NPF9_9EURY</name>